<dbReference type="InterPro" id="IPR009492">
    <property type="entry name" value="TniQ"/>
</dbReference>
<dbReference type="Proteomes" id="UP000290218">
    <property type="component" value="Unassembled WGS sequence"/>
</dbReference>
<evidence type="ECO:0000313" key="5">
    <source>
        <dbReference type="Proteomes" id="UP000290218"/>
    </source>
</evidence>
<reference evidence="4 5" key="1">
    <citation type="submission" date="2019-01" db="EMBL/GenBank/DDBJ databases">
        <title>Lacunisphaera sp. strain TWA-58.</title>
        <authorList>
            <person name="Chen W.-M."/>
        </authorList>
    </citation>
    <scope>NUCLEOTIDE SEQUENCE [LARGE SCALE GENOMIC DNA]</scope>
    <source>
        <strain evidence="4 5">TWA-58</strain>
    </source>
</reference>
<dbReference type="PROSITE" id="PS01124">
    <property type="entry name" value="HTH_ARAC_FAMILY_2"/>
    <property type="match status" value="1"/>
</dbReference>
<dbReference type="InterPro" id="IPR018060">
    <property type="entry name" value="HTH_AraC"/>
</dbReference>
<organism evidence="4 5">
    <name type="scientific">Oleiharenicola lentus</name>
    <dbReference type="NCBI Taxonomy" id="2508720"/>
    <lineage>
        <taxon>Bacteria</taxon>
        <taxon>Pseudomonadati</taxon>
        <taxon>Verrucomicrobiota</taxon>
        <taxon>Opitutia</taxon>
        <taxon>Opitutales</taxon>
        <taxon>Opitutaceae</taxon>
        <taxon>Oleiharenicola</taxon>
    </lineage>
</organism>
<feature type="compositionally biased region" description="Low complexity" evidence="1">
    <location>
        <begin position="46"/>
        <end position="56"/>
    </location>
</feature>
<dbReference type="EMBL" id="SDHX01000002">
    <property type="protein sequence ID" value="RXK53549.1"/>
    <property type="molecule type" value="Genomic_DNA"/>
</dbReference>
<dbReference type="SUPFAM" id="SSF47413">
    <property type="entry name" value="lambda repressor-like DNA-binding domains"/>
    <property type="match status" value="1"/>
</dbReference>
<dbReference type="AlphaFoldDB" id="A0A4Q1C5H9"/>
<comment type="caution">
    <text evidence="4">The sequence shown here is derived from an EMBL/GenBank/DDBJ whole genome shotgun (WGS) entry which is preliminary data.</text>
</comment>
<dbReference type="InterPro" id="IPR001387">
    <property type="entry name" value="Cro/C1-type_HTH"/>
</dbReference>
<proteinExistence type="predicted"/>
<dbReference type="OrthoDB" id="7029747at2"/>
<dbReference type="GO" id="GO:0003700">
    <property type="term" value="F:DNA-binding transcription factor activity"/>
    <property type="evidence" value="ECO:0007669"/>
    <property type="project" value="InterPro"/>
</dbReference>
<evidence type="ECO:0000259" key="3">
    <source>
        <dbReference type="PROSITE" id="PS50943"/>
    </source>
</evidence>
<accession>A0A4Q1C5H9</accession>
<dbReference type="InterPro" id="IPR010982">
    <property type="entry name" value="Lambda_DNA-bd_dom_sf"/>
</dbReference>
<keyword evidence="5" id="KW-1185">Reference proteome</keyword>
<sequence length="511" mass="57492">MARLSSISSGRTWGWGASPLAAGMGRVTFSARRMVNLNPLRRLLSPRPNHLSSPPSACRSVGHSTVASGHSRGDRTMTANIQTPPRSTLFRVLPQGLATGRIESLTSYVTRLAAAHLVTPLTLLRRGLAWWDEGNPNRVGEWGRQRPSLRLSNCINAHASGERWCRLLERLTCIEDLSSCTMRAWADLFPSRGLLRDYLAWCPACLAEQTEPYDPLLFCIQEIKACSRHRCRLVERCPHCGSEVPVLHARSAPGACPKCKMPRHAAGLHLKIAPEEEVQVALLAEDFLLATATNRRRQWRRTCEVAEVLQRCVTAADVPDAAALGRVVNVSRITAWGWLNGKSAPDFSFTLRLCHCFGLSVEDFLSGRIPSTLVLRVWEELPIRPTRRRPGRHDDIGLAQAVVRYCEKRTQRPPSLAEVAEAVSVSPRVLRKRFPALCNDISSRWREFVRTRRIAREEELRRTIRDVALREKIKRGRIRRCDLIKLLPKPGVLRSAATRDLVKQTLLDLEN</sequence>
<evidence type="ECO:0000313" key="4">
    <source>
        <dbReference type="EMBL" id="RXK53549.1"/>
    </source>
</evidence>
<dbReference type="Pfam" id="PF06527">
    <property type="entry name" value="TniQ"/>
    <property type="match status" value="1"/>
</dbReference>
<feature type="domain" description="HTH araC/xylS-type" evidence="2">
    <location>
        <begin position="400"/>
        <end position="456"/>
    </location>
</feature>
<dbReference type="GO" id="GO:0043565">
    <property type="term" value="F:sequence-specific DNA binding"/>
    <property type="evidence" value="ECO:0007669"/>
    <property type="project" value="InterPro"/>
</dbReference>
<feature type="region of interest" description="Disordered" evidence="1">
    <location>
        <begin position="46"/>
        <end position="81"/>
    </location>
</feature>
<evidence type="ECO:0000256" key="1">
    <source>
        <dbReference type="SAM" id="MobiDB-lite"/>
    </source>
</evidence>
<gene>
    <name evidence="4" type="ORF">ESB00_17820</name>
</gene>
<evidence type="ECO:0000259" key="2">
    <source>
        <dbReference type="PROSITE" id="PS01124"/>
    </source>
</evidence>
<protein>
    <submittedName>
        <fullName evidence="4">Uncharacterized protein</fullName>
    </submittedName>
</protein>
<dbReference type="PROSITE" id="PS50943">
    <property type="entry name" value="HTH_CROC1"/>
    <property type="match status" value="1"/>
</dbReference>
<feature type="domain" description="HTH cro/C1-type" evidence="3">
    <location>
        <begin position="322"/>
        <end position="364"/>
    </location>
</feature>
<name>A0A4Q1C5H9_9BACT</name>